<proteinExistence type="predicted"/>
<dbReference type="PANTHER" id="PTHR36156">
    <property type="entry name" value="SLR2101 PROTEIN"/>
    <property type="match status" value="1"/>
</dbReference>
<reference evidence="4 5" key="1">
    <citation type="submission" date="2017-03" db="EMBL/GenBank/DDBJ databases">
        <title>Genomes of endolithic fungi from Antarctica.</title>
        <authorList>
            <person name="Coleine C."/>
            <person name="Masonjones S."/>
            <person name="Stajich J.E."/>
        </authorList>
    </citation>
    <scope>NUCLEOTIDE SEQUENCE [LARGE SCALE GENOMIC DNA]</scope>
    <source>
        <strain evidence="4 5">CCFEE 5187</strain>
    </source>
</reference>
<dbReference type="InterPro" id="IPR011051">
    <property type="entry name" value="RmlC_Cupin_sf"/>
</dbReference>
<dbReference type="SUPFAM" id="SSF51182">
    <property type="entry name" value="RmlC-like cupins"/>
    <property type="match status" value="1"/>
</dbReference>
<feature type="domain" description="HAT C-terminal dimerisation" evidence="2">
    <location>
        <begin position="81"/>
        <end position="166"/>
    </location>
</feature>
<dbReference type="InterPro" id="IPR008906">
    <property type="entry name" value="HATC_C_dom"/>
</dbReference>
<dbReference type="InterPro" id="IPR013096">
    <property type="entry name" value="Cupin_2"/>
</dbReference>
<protein>
    <recommendedName>
        <fullName evidence="6">HAT C-terminal dimerisation domain-containing protein</fullName>
    </recommendedName>
</protein>
<evidence type="ECO:0000313" key="5">
    <source>
        <dbReference type="Proteomes" id="UP000308768"/>
    </source>
</evidence>
<evidence type="ECO:0000259" key="2">
    <source>
        <dbReference type="Pfam" id="PF05699"/>
    </source>
</evidence>
<dbReference type="EMBL" id="NAJN01001747">
    <property type="protein sequence ID" value="TKA61400.1"/>
    <property type="molecule type" value="Genomic_DNA"/>
</dbReference>
<dbReference type="SUPFAM" id="SSF53098">
    <property type="entry name" value="Ribonuclease H-like"/>
    <property type="match status" value="1"/>
</dbReference>
<comment type="caution">
    <text evidence="4">The sequence shown here is derived from an EMBL/GenBank/DDBJ whole genome shotgun (WGS) entry which is preliminary data.</text>
</comment>
<name>A0A4U0WF05_9PEZI</name>
<dbReference type="Pfam" id="PF07883">
    <property type="entry name" value="Cupin_2"/>
    <property type="match status" value="1"/>
</dbReference>
<evidence type="ECO:0000259" key="3">
    <source>
        <dbReference type="Pfam" id="PF07883"/>
    </source>
</evidence>
<dbReference type="InterPro" id="IPR012337">
    <property type="entry name" value="RNaseH-like_sf"/>
</dbReference>
<evidence type="ECO:0008006" key="6">
    <source>
        <dbReference type="Google" id="ProtNLM"/>
    </source>
</evidence>
<keyword evidence="5" id="KW-1185">Reference proteome</keyword>
<feature type="domain" description="Cupin type-2" evidence="3">
    <location>
        <begin position="276"/>
        <end position="343"/>
    </location>
</feature>
<dbReference type="Proteomes" id="UP000308768">
    <property type="component" value="Unassembled WGS sequence"/>
</dbReference>
<dbReference type="GO" id="GO:0046983">
    <property type="term" value="F:protein dimerization activity"/>
    <property type="evidence" value="ECO:0007669"/>
    <property type="project" value="InterPro"/>
</dbReference>
<dbReference type="CDD" id="cd02231">
    <property type="entry name" value="cupin_BLL6423-like"/>
    <property type="match status" value="1"/>
</dbReference>
<organism evidence="4 5">
    <name type="scientific">Cryomyces minteri</name>
    <dbReference type="NCBI Taxonomy" id="331657"/>
    <lineage>
        <taxon>Eukaryota</taxon>
        <taxon>Fungi</taxon>
        <taxon>Dikarya</taxon>
        <taxon>Ascomycota</taxon>
        <taxon>Pezizomycotina</taxon>
        <taxon>Dothideomycetes</taxon>
        <taxon>Dothideomycetes incertae sedis</taxon>
        <taxon>Cryomyces</taxon>
    </lineage>
</organism>
<dbReference type="Gene3D" id="2.60.120.10">
    <property type="entry name" value="Jelly Rolls"/>
    <property type="match status" value="1"/>
</dbReference>
<dbReference type="InterPro" id="IPR014710">
    <property type="entry name" value="RmlC-like_jellyroll"/>
</dbReference>
<dbReference type="OrthoDB" id="5840532at2759"/>
<dbReference type="InterPro" id="IPR047142">
    <property type="entry name" value="OryJ/VirC-like"/>
</dbReference>
<feature type="region of interest" description="Disordered" evidence="1">
    <location>
        <begin position="44"/>
        <end position="79"/>
    </location>
</feature>
<dbReference type="AlphaFoldDB" id="A0A4U0WF05"/>
<dbReference type="PANTHER" id="PTHR36156:SF3">
    <property type="entry name" value="CUPIN 2 CONSERVED BARREL DOMAIN-CONTAINING PROTEIN"/>
    <property type="match status" value="1"/>
</dbReference>
<gene>
    <name evidence="4" type="ORF">B0A49_10793</name>
</gene>
<sequence length="372" mass="42526">MKSLFQEYVANEQSEQEEEPAQNRYRKLPAAVIRSHEKARQLGLIDSDDSDDSDENLHQSHLRVDEEYSTHRTKRRRNESELQKYYDEGLESNIVDDPLKWWIKRSNDPRNPYPILTRMAMDLFSIPAMSAECERVFSETKRLITDDRNRLSPKVIEAAQCQKNWLDGGLIQSALRALQYRSNQHTQPYHNMEDNGLPHLSRFITDHDDQGKAVYSTAIPEALDWQELADGYRFSLGYTTNQFPVNLSQGADIKTYQHYTANLPGFMVPGGTVLRIVDMKPGATSPMHRTVSLDYGVVLEGEVWLVLDSGEVRLMKRGDTAIQRGTNHAWRNASSSTWARMLYVLQEAAPLEVQGQKLEEDYGGLHGVRPSG</sequence>
<feature type="region of interest" description="Disordered" evidence="1">
    <location>
        <begin position="1"/>
        <end position="28"/>
    </location>
</feature>
<evidence type="ECO:0000256" key="1">
    <source>
        <dbReference type="SAM" id="MobiDB-lite"/>
    </source>
</evidence>
<evidence type="ECO:0000313" key="4">
    <source>
        <dbReference type="EMBL" id="TKA61400.1"/>
    </source>
</evidence>
<feature type="compositionally biased region" description="Basic and acidic residues" evidence="1">
    <location>
        <begin position="55"/>
        <end position="70"/>
    </location>
</feature>
<dbReference type="Pfam" id="PF05699">
    <property type="entry name" value="Dimer_Tnp_hAT"/>
    <property type="match status" value="1"/>
</dbReference>
<accession>A0A4U0WF05</accession>